<protein>
    <submittedName>
        <fullName evidence="2">Uncharacterized protein</fullName>
    </submittedName>
</protein>
<evidence type="ECO:0000313" key="2">
    <source>
        <dbReference type="EMBL" id="CAG7821690.1"/>
    </source>
</evidence>
<dbReference type="Proteomes" id="UP000708208">
    <property type="component" value="Unassembled WGS sequence"/>
</dbReference>
<accession>A0A8J2KVT9</accession>
<gene>
    <name evidence="2" type="ORF">AFUS01_LOCUS32010</name>
</gene>
<sequence length="74" mass="8490">MSFDLSGGNILNSDGERPFPRKYGVRSSCSCFLRFFYYTQKTTLNKRLQTSEHKVAGRFESCSKTLAKQISLQK</sequence>
<name>A0A8J2KVT9_9HEXA</name>
<feature type="region of interest" description="Disordered" evidence="1">
    <location>
        <begin position="1"/>
        <end position="22"/>
    </location>
</feature>
<reference evidence="2" key="1">
    <citation type="submission" date="2021-06" db="EMBL/GenBank/DDBJ databases">
        <authorList>
            <person name="Hodson N. C."/>
            <person name="Mongue J. A."/>
            <person name="Jaron S. K."/>
        </authorList>
    </citation>
    <scope>NUCLEOTIDE SEQUENCE</scope>
</reference>
<dbReference type="AlphaFoldDB" id="A0A8J2KVT9"/>
<organism evidence="2 3">
    <name type="scientific">Allacma fusca</name>
    <dbReference type="NCBI Taxonomy" id="39272"/>
    <lineage>
        <taxon>Eukaryota</taxon>
        <taxon>Metazoa</taxon>
        <taxon>Ecdysozoa</taxon>
        <taxon>Arthropoda</taxon>
        <taxon>Hexapoda</taxon>
        <taxon>Collembola</taxon>
        <taxon>Symphypleona</taxon>
        <taxon>Sminthuridae</taxon>
        <taxon>Allacma</taxon>
    </lineage>
</organism>
<comment type="caution">
    <text evidence="2">The sequence shown here is derived from an EMBL/GenBank/DDBJ whole genome shotgun (WGS) entry which is preliminary data.</text>
</comment>
<evidence type="ECO:0000313" key="3">
    <source>
        <dbReference type="Proteomes" id="UP000708208"/>
    </source>
</evidence>
<dbReference type="EMBL" id="CAJVCH010518230">
    <property type="protein sequence ID" value="CAG7821690.1"/>
    <property type="molecule type" value="Genomic_DNA"/>
</dbReference>
<proteinExistence type="predicted"/>
<keyword evidence="3" id="KW-1185">Reference proteome</keyword>
<evidence type="ECO:0000256" key="1">
    <source>
        <dbReference type="SAM" id="MobiDB-lite"/>
    </source>
</evidence>